<feature type="compositionally biased region" description="Pro residues" evidence="1">
    <location>
        <begin position="294"/>
        <end position="305"/>
    </location>
</feature>
<proteinExistence type="predicted"/>
<protein>
    <submittedName>
        <fullName evidence="2">Uncharacterized protein</fullName>
    </submittedName>
</protein>
<sequence>MSASHPTAYTATGRVNHREQSADNELFSVVATLPAPATRQIPLPEFYPRERTSTASFKAPVTSASKRKMELPPPPPPPPPGTLTTAMGYITTPVKYISSIFSAPPPPPPEPPKIKERLFKIDLEREKEKQMSPRISNSVKKIQNLVVEEVGQAPKTPRQVEKNQGSAWRRKNMVDNGMVPPLSPIPAAKSRTQSLRRLTPSNSPSADMTSPLTFNQMKIASSLNQNSFKVMSKMPVAEPEKKKKKDVRKVPHQRPQKEVPVLTSSTKVNSKYQANSPSRLNALPREEYPIFPYPTVIPPRIPPPSYTIRSGSSAKERVQENPAKAFDMYAENDHETNLINSVSTTDTPELVSYPSPTVLKPFFPNGENDSSSVDEKEDMAPHETLGKPDLGDLVKLSRLDKLPAGRLTDLSNLKNVFQDTKLVNESYSNVTIDGVLRNGQVGTIGVVLCSAPGKNPSPVRKEHQSPTKAMVSKRSPTLKDASYSPAKKGAPPPIVIRSQVKEVPPAAAAAEPMRDEPVNRHPSQSAIAEKPRQLLERKASKEIAIKSGHTKSPSPTSKQAQRKVSPLRVDDKYMSVVEEQLSKQQEQRRSRYSTTTRSYGKTSPVNVKPNVITKIVGKGGEKSPEKPNMSSSLNKAIIGAAAVTTAAAAVATALQPAQDAGKADKDSAPIPAEAPVAKENKRQGSPSSWKMHKDKAVATATSTSPPKVEQKVSAAEESASDSKPKRSLSMEARDFIRSKIFKSDKELEANDIKPQDTSNPKSGPPKKQTTDENEGLNCLDNYCGDPAKYFKAATMMGELP</sequence>
<accession>A0A433SYB7</accession>
<evidence type="ECO:0000313" key="3">
    <source>
        <dbReference type="Proteomes" id="UP000271974"/>
    </source>
</evidence>
<feature type="compositionally biased region" description="Low complexity" evidence="1">
    <location>
        <begin position="592"/>
        <end position="603"/>
    </location>
</feature>
<keyword evidence="3" id="KW-1185">Reference proteome</keyword>
<feature type="region of interest" description="Disordered" evidence="1">
    <location>
        <begin position="655"/>
        <end position="777"/>
    </location>
</feature>
<feature type="compositionally biased region" description="Basic and acidic residues" evidence="1">
    <location>
        <begin position="529"/>
        <end position="544"/>
    </location>
</feature>
<feature type="region of interest" description="Disordered" evidence="1">
    <location>
        <begin position="294"/>
        <end position="319"/>
    </location>
</feature>
<dbReference type="OrthoDB" id="10565887at2759"/>
<feature type="compositionally biased region" description="Polar residues" evidence="1">
    <location>
        <begin position="550"/>
        <end position="559"/>
    </location>
</feature>
<feature type="compositionally biased region" description="Polar residues" evidence="1">
    <location>
        <begin position="190"/>
        <end position="213"/>
    </location>
</feature>
<reference evidence="2 3" key="1">
    <citation type="submission" date="2019-01" db="EMBL/GenBank/DDBJ databases">
        <title>A draft genome assembly of the solar-powered sea slug Elysia chlorotica.</title>
        <authorList>
            <person name="Cai H."/>
            <person name="Li Q."/>
            <person name="Fang X."/>
            <person name="Li J."/>
            <person name="Curtis N.E."/>
            <person name="Altenburger A."/>
            <person name="Shibata T."/>
            <person name="Feng M."/>
            <person name="Maeda T."/>
            <person name="Schwartz J.A."/>
            <person name="Shigenobu S."/>
            <person name="Lundholm N."/>
            <person name="Nishiyama T."/>
            <person name="Yang H."/>
            <person name="Hasebe M."/>
            <person name="Li S."/>
            <person name="Pierce S.K."/>
            <person name="Wang J."/>
        </authorList>
    </citation>
    <scope>NUCLEOTIDE SEQUENCE [LARGE SCALE GENOMIC DNA]</scope>
    <source>
        <strain evidence="2">EC2010</strain>
        <tissue evidence="2">Whole organism of an adult</tissue>
    </source>
</reference>
<feature type="region of interest" description="Disordered" evidence="1">
    <location>
        <begin position="355"/>
        <end position="386"/>
    </location>
</feature>
<organism evidence="2 3">
    <name type="scientific">Elysia chlorotica</name>
    <name type="common">Eastern emerald elysia</name>
    <name type="synonym">Sea slug</name>
    <dbReference type="NCBI Taxonomy" id="188477"/>
    <lineage>
        <taxon>Eukaryota</taxon>
        <taxon>Metazoa</taxon>
        <taxon>Spiralia</taxon>
        <taxon>Lophotrochozoa</taxon>
        <taxon>Mollusca</taxon>
        <taxon>Gastropoda</taxon>
        <taxon>Heterobranchia</taxon>
        <taxon>Euthyneura</taxon>
        <taxon>Panpulmonata</taxon>
        <taxon>Sacoglossa</taxon>
        <taxon>Placobranchoidea</taxon>
        <taxon>Plakobranchidae</taxon>
        <taxon>Elysia</taxon>
    </lineage>
</organism>
<feature type="region of interest" description="Disordered" evidence="1">
    <location>
        <begin position="235"/>
        <end position="280"/>
    </location>
</feature>
<feature type="compositionally biased region" description="Basic residues" evidence="1">
    <location>
        <begin position="242"/>
        <end position="254"/>
    </location>
</feature>
<gene>
    <name evidence="2" type="ORF">EGW08_017951</name>
</gene>
<feature type="compositionally biased region" description="Basic and acidic residues" evidence="1">
    <location>
        <begin position="731"/>
        <end position="754"/>
    </location>
</feature>
<dbReference type="Proteomes" id="UP000271974">
    <property type="component" value="Unassembled WGS sequence"/>
</dbReference>
<feature type="compositionally biased region" description="Polar residues" evidence="1">
    <location>
        <begin position="1"/>
        <end position="10"/>
    </location>
</feature>
<name>A0A433SYB7_ELYCH</name>
<feature type="region of interest" description="Disordered" evidence="1">
    <location>
        <begin position="153"/>
        <end position="213"/>
    </location>
</feature>
<feature type="region of interest" description="Disordered" evidence="1">
    <location>
        <begin position="453"/>
        <end position="631"/>
    </location>
</feature>
<evidence type="ECO:0000256" key="1">
    <source>
        <dbReference type="SAM" id="MobiDB-lite"/>
    </source>
</evidence>
<feature type="region of interest" description="Disordered" evidence="1">
    <location>
        <begin position="1"/>
        <end position="20"/>
    </location>
</feature>
<dbReference type="AlphaFoldDB" id="A0A433SYB7"/>
<feature type="compositionally biased region" description="Pro residues" evidence="1">
    <location>
        <begin position="71"/>
        <end position="81"/>
    </location>
</feature>
<evidence type="ECO:0000313" key="2">
    <source>
        <dbReference type="EMBL" id="RUS74276.1"/>
    </source>
</evidence>
<feature type="compositionally biased region" description="Polar residues" evidence="1">
    <location>
        <begin position="262"/>
        <end position="279"/>
    </location>
</feature>
<feature type="region of interest" description="Disordered" evidence="1">
    <location>
        <begin position="42"/>
        <end position="86"/>
    </location>
</feature>
<comment type="caution">
    <text evidence="2">The sequence shown here is derived from an EMBL/GenBank/DDBJ whole genome shotgun (WGS) entry which is preliminary data.</text>
</comment>
<dbReference type="EMBL" id="RQTK01000847">
    <property type="protein sequence ID" value="RUS74276.1"/>
    <property type="molecule type" value="Genomic_DNA"/>
</dbReference>